<keyword evidence="1" id="KW-0812">Transmembrane</keyword>
<name>A0AAN7Z432_9PEZI</name>
<feature type="transmembrane region" description="Helical" evidence="1">
    <location>
        <begin position="208"/>
        <end position="227"/>
    </location>
</feature>
<comment type="caution">
    <text evidence="2">The sequence shown here is derived from an EMBL/GenBank/DDBJ whole genome shotgun (WGS) entry which is preliminary data.</text>
</comment>
<feature type="transmembrane region" description="Helical" evidence="1">
    <location>
        <begin position="336"/>
        <end position="355"/>
    </location>
</feature>
<protein>
    <submittedName>
        <fullName evidence="2">Uncharacterized protein</fullName>
    </submittedName>
</protein>
<proteinExistence type="predicted"/>
<evidence type="ECO:0000313" key="2">
    <source>
        <dbReference type="EMBL" id="KAK5628952.1"/>
    </source>
</evidence>
<keyword evidence="1" id="KW-1133">Transmembrane helix</keyword>
<feature type="transmembrane region" description="Helical" evidence="1">
    <location>
        <begin position="121"/>
        <end position="143"/>
    </location>
</feature>
<feature type="transmembrane region" description="Helical" evidence="1">
    <location>
        <begin position="12"/>
        <end position="33"/>
    </location>
</feature>
<keyword evidence="3" id="KW-1185">Reference proteome</keyword>
<keyword evidence="1" id="KW-0472">Membrane</keyword>
<evidence type="ECO:0000256" key="1">
    <source>
        <dbReference type="SAM" id="Phobius"/>
    </source>
</evidence>
<dbReference type="EMBL" id="JAWHQM010000010">
    <property type="protein sequence ID" value="KAK5628952.1"/>
    <property type="molecule type" value="Genomic_DNA"/>
</dbReference>
<sequence length="455" mass="50397">MSQLPDGTLGDAVGVLIFTFICLFTNILLLWLYWISHERLGYITLVGYFALLCTVSSIIQQIYNYTLWNDLLWAQLYYIKANYRNADVIFNNGNFGFMRVLAIIRMSKLLSTNGRLCLSTWLTWSDLIGLFCYIVESSYLLAYCIQVTAKMFDFGTRRRNKRRIYAVVGRVAPIVLAAITIGLLQTPAIQSSFLAYMIVANTQCNQTAVLSSTISIILLALIVRQYIQAKLAWKRVEADDNCGIWSRLKNSNSNTSNSSSNSSGLKETTTIAPVYAAQGTIFDDNWVVVRLSIAVVLISGFILANVITHLPQADDVARDSKANAPDLSAERARSNIIGYIFGVTPGLAIWIVFGLTRDFRKIMYDTFIPRRWRKGGPIIAPHLGASWESARGRRQADLSGVAVDGGLQLDDMGVSSKRRAVLDTMVAPLLTAKSTPKLTPSDRSLSGDAQILSIG</sequence>
<evidence type="ECO:0000313" key="3">
    <source>
        <dbReference type="Proteomes" id="UP001305414"/>
    </source>
</evidence>
<dbReference type="AlphaFoldDB" id="A0AAN7Z432"/>
<feature type="transmembrane region" description="Helical" evidence="1">
    <location>
        <begin position="40"/>
        <end position="63"/>
    </location>
</feature>
<dbReference type="Proteomes" id="UP001305414">
    <property type="component" value="Unassembled WGS sequence"/>
</dbReference>
<gene>
    <name evidence="2" type="ORF">RRF57_004667</name>
</gene>
<feature type="transmembrane region" description="Helical" evidence="1">
    <location>
        <begin position="164"/>
        <end position="188"/>
    </location>
</feature>
<organism evidence="2 3">
    <name type="scientific">Xylaria bambusicola</name>
    <dbReference type="NCBI Taxonomy" id="326684"/>
    <lineage>
        <taxon>Eukaryota</taxon>
        <taxon>Fungi</taxon>
        <taxon>Dikarya</taxon>
        <taxon>Ascomycota</taxon>
        <taxon>Pezizomycotina</taxon>
        <taxon>Sordariomycetes</taxon>
        <taxon>Xylariomycetidae</taxon>
        <taxon>Xylariales</taxon>
        <taxon>Xylariaceae</taxon>
        <taxon>Xylaria</taxon>
    </lineage>
</organism>
<feature type="transmembrane region" description="Helical" evidence="1">
    <location>
        <begin position="287"/>
        <end position="307"/>
    </location>
</feature>
<reference evidence="2 3" key="1">
    <citation type="submission" date="2023-10" db="EMBL/GenBank/DDBJ databases">
        <title>Draft genome sequence of Xylaria bambusicola isolate GMP-LS, the root and basal stem rot pathogen of sugarcane in Indonesia.</title>
        <authorList>
            <person name="Selvaraj P."/>
            <person name="Muralishankar V."/>
            <person name="Muruganantham S."/>
            <person name="Sp S."/>
            <person name="Haryani S."/>
            <person name="Lau K.J.X."/>
            <person name="Naqvi N.I."/>
        </authorList>
    </citation>
    <scope>NUCLEOTIDE SEQUENCE [LARGE SCALE GENOMIC DNA]</scope>
    <source>
        <strain evidence="2">GMP-LS</strain>
    </source>
</reference>
<accession>A0AAN7Z432</accession>